<protein>
    <submittedName>
        <fullName evidence="1">Uncharacterized protein</fullName>
    </submittedName>
</protein>
<evidence type="ECO:0000313" key="2">
    <source>
        <dbReference type="Proteomes" id="UP001430804"/>
    </source>
</evidence>
<reference evidence="1" key="1">
    <citation type="submission" date="2021-07" db="EMBL/GenBank/DDBJ databases">
        <title>Pseudohoeflea marina sp. nov. a polyhydroxyalcanoate-producing bacterium.</title>
        <authorList>
            <person name="Zheng W."/>
            <person name="Yu S."/>
            <person name="Huang Y."/>
        </authorList>
    </citation>
    <scope>NUCLEOTIDE SEQUENCE</scope>
    <source>
        <strain evidence="1">DP4N28-3</strain>
    </source>
</reference>
<dbReference type="RefSeq" id="WP_219157051.1">
    <property type="nucleotide sequence ID" value="NZ_JAHWQX010000001.1"/>
</dbReference>
<organism evidence="1 2">
    <name type="scientific">Pseudohoeflea coraliihabitans</name>
    <dbReference type="NCBI Taxonomy" id="2860393"/>
    <lineage>
        <taxon>Bacteria</taxon>
        <taxon>Pseudomonadati</taxon>
        <taxon>Pseudomonadota</taxon>
        <taxon>Alphaproteobacteria</taxon>
        <taxon>Hyphomicrobiales</taxon>
        <taxon>Rhizobiaceae</taxon>
        <taxon>Pseudohoeflea</taxon>
    </lineage>
</organism>
<evidence type="ECO:0000313" key="1">
    <source>
        <dbReference type="EMBL" id="MBW3095672.1"/>
    </source>
</evidence>
<accession>A0ABS6WIA3</accession>
<dbReference type="EMBL" id="JAHWQX010000001">
    <property type="protein sequence ID" value="MBW3095672.1"/>
    <property type="molecule type" value="Genomic_DNA"/>
</dbReference>
<gene>
    <name evidence="1" type="ORF">KY465_00100</name>
</gene>
<keyword evidence="2" id="KW-1185">Reference proteome</keyword>
<sequence>MNTVIETRRDFWTRIAMSEIEQAKIWRRARQYRQAFRSLSLAREWLSIARSA</sequence>
<proteinExistence type="predicted"/>
<dbReference type="Proteomes" id="UP001430804">
    <property type="component" value="Unassembled WGS sequence"/>
</dbReference>
<comment type="caution">
    <text evidence="1">The sequence shown here is derived from an EMBL/GenBank/DDBJ whole genome shotgun (WGS) entry which is preliminary data.</text>
</comment>
<name>A0ABS6WIA3_9HYPH</name>